<dbReference type="AlphaFoldDB" id="A0A4S2KIV3"/>
<dbReference type="Proteomes" id="UP000310200">
    <property type="component" value="Unassembled WGS sequence"/>
</dbReference>
<protein>
    <submittedName>
        <fullName evidence="1">Uncharacterized protein</fullName>
    </submittedName>
</protein>
<comment type="caution">
    <text evidence="1">The sequence shown here is derived from an EMBL/GenBank/DDBJ whole genome shotgun (WGS) entry which is preliminary data.</text>
</comment>
<sequence>TLRNGIAKYEIVAKRLRAENRKQKAHCRSAFHTYFAIPSRNAMFFVLCRPR</sequence>
<keyword evidence="2" id="KW-1185">Reference proteome</keyword>
<evidence type="ECO:0000313" key="2">
    <source>
        <dbReference type="Proteomes" id="UP000310200"/>
    </source>
</evidence>
<organism evidence="1 2">
    <name type="scientific">Temnothorax longispinosus</name>
    <dbReference type="NCBI Taxonomy" id="300112"/>
    <lineage>
        <taxon>Eukaryota</taxon>
        <taxon>Metazoa</taxon>
        <taxon>Ecdysozoa</taxon>
        <taxon>Arthropoda</taxon>
        <taxon>Hexapoda</taxon>
        <taxon>Insecta</taxon>
        <taxon>Pterygota</taxon>
        <taxon>Neoptera</taxon>
        <taxon>Endopterygota</taxon>
        <taxon>Hymenoptera</taxon>
        <taxon>Apocrita</taxon>
        <taxon>Aculeata</taxon>
        <taxon>Formicoidea</taxon>
        <taxon>Formicidae</taxon>
        <taxon>Myrmicinae</taxon>
        <taxon>Temnothorax</taxon>
    </lineage>
</organism>
<dbReference type="EMBL" id="QBLH01002188">
    <property type="protein sequence ID" value="TGZ49250.1"/>
    <property type="molecule type" value="Genomic_DNA"/>
</dbReference>
<evidence type="ECO:0000313" key="1">
    <source>
        <dbReference type="EMBL" id="TGZ49250.1"/>
    </source>
</evidence>
<proteinExistence type="predicted"/>
<name>A0A4S2KIV3_9HYME</name>
<gene>
    <name evidence="1" type="ORF">DBV15_08480</name>
</gene>
<accession>A0A4S2KIV3</accession>
<reference evidence="1 2" key="1">
    <citation type="journal article" date="2019" name="Philos. Trans. R. Soc. Lond., B, Biol. Sci.">
        <title>Ant behaviour and brain gene expression of defending hosts depend on the ecological success of the intruding social parasite.</title>
        <authorList>
            <person name="Kaur R."/>
            <person name="Stoldt M."/>
            <person name="Jongepier E."/>
            <person name="Feldmeyer B."/>
            <person name="Menzel F."/>
            <person name="Bornberg-Bauer E."/>
            <person name="Foitzik S."/>
        </authorList>
    </citation>
    <scope>NUCLEOTIDE SEQUENCE [LARGE SCALE GENOMIC DNA]</scope>
    <source>
        <tissue evidence="1">Whole body</tissue>
    </source>
</reference>
<feature type="non-terminal residue" evidence="1">
    <location>
        <position position="1"/>
    </location>
</feature>